<proteinExistence type="predicted"/>
<dbReference type="AlphaFoldDB" id="A0A8G1ULJ9"/>
<accession>A0A8G1ULJ9</accession>
<organism evidence="1 2">
    <name type="scientific">Kitasatospora cineracea</name>
    <dbReference type="NCBI Taxonomy" id="88074"/>
    <lineage>
        <taxon>Bacteria</taxon>
        <taxon>Bacillati</taxon>
        <taxon>Actinomycetota</taxon>
        <taxon>Actinomycetes</taxon>
        <taxon>Kitasatosporales</taxon>
        <taxon>Streptomycetaceae</taxon>
        <taxon>Kitasatospora</taxon>
    </lineage>
</organism>
<dbReference type="EMBL" id="RJVJ01000001">
    <property type="protein sequence ID" value="ROR46171.1"/>
    <property type="molecule type" value="Genomic_DNA"/>
</dbReference>
<dbReference type="OrthoDB" id="4237366at2"/>
<dbReference type="InterPro" id="IPR045428">
    <property type="entry name" value="EACC1"/>
</dbReference>
<dbReference type="Pfam" id="PF19953">
    <property type="entry name" value="EACC1"/>
    <property type="match status" value="1"/>
</dbReference>
<name>A0A8G1ULJ9_9ACTN</name>
<dbReference type="Proteomes" id="UP000267408">
    <property type="component" value="Unassembled WGS sequence"/>
</dbReference>
<evidence type="ECO:0000313" key="1">
    <source>
        <dbReference type="EMBL" id="ROR46171.1"/>
    </source>
</evidence>
<comment type="caution">
    <text evidence="1">The sequence shown here is derived from an EMBL/GenBank/DDBJ whole genome shotgun (WGS) entry which is preliminary data.</text>
</comment>
<gene>
    <name evidence="1" type="ORF">EDD39_4431</name>
</gene>
<evidence type="ECO:0000313" key="2">
    <source>
        <dbReference type="Proteomes" id="UP000267408"/>
    </source>
</evidence>
<sequence>MTGYTIAFHGEDDEVREAAEALQQHLNRDTELRGLTSNRIRPPRADEQGGIADAVQYAAELGPLVISPLCAWLEARLRKNGVSLELRRPDGTELRISADSARDSAELMDQVEDFLSSE</sequence>
<protein>
    <submittedName>
        <fullName evidence="1">Uncharacterized protein</fullName>
    </submittedName>
</protein>
<reference evidence="1 2" key="1">
    <citation type="submission" date="2018-11" db="EMBL/GenBank/DDBJ databases">
        <title>Sequencing the genomes of 1000 actinobacteria strains.</title>
        <authorList>
            <person name="Klenk H.-P."/>
        </authorList>
    </citation>
    <scope>NUCLEOTIDE SEQUENCE [LARGE SCALE GENOMIC DNA]</scope>
    <source>
        <strain evidence="1 2">DSM 44780</strain>
    </source>
</reference>
<dbReference type="RefSeq" id="WP_123558565.1">
    <property type="nucleotide sequence ID" value="NZ_JBEYIY010000061.1"/>
</dbReference>